<reference evidence="2 3" key="1">
    <citation type="journal article" date="2024" name="Int. J. Syst. Evol. Microbiol.">
        <title>Clostridium omnivorum sp. nov., isolated from anoxic soil under the treatment of reductive soil disinfestation.</title>
        <authorList>
            <person name="Ueki A."/>
            <person name="Tonouchi A."/>
            <person name="Kaku N."/>
            <person name="Honma S."/>
            <person name="Ueki K."/>
        </authorList>
    </citation>
    <scope>NUCLEOTIDE SEQUENCE [LARGE SCALE GENOMIC DNA]</scope>
    <source>
        <strain evidence="2 3">E14</strain>
    </source>
</reference>
<dbReference type="InterPro" id="IPR045584">
    <property type="entry name" value="Pilin-like"/>
</dbReference>
<evidence type="ECO:0000256" key="1">
    <source>
        <dbReference type="SAM" id="Phobius"/>
    </source>
</evidence>
<name>A0ABQ5N8E3_9CLOT</name>
<sequence length="151" mass="16091">MNKNAKKKKKGFTLIELIIVLAIMAIIAAIAIPNFSAVRDNSKKKADTQSCETIKRTVLMLVSDSTLAPQNNADVAKPKTLTFTAGSDFTTTATSASLSGTGNSFDGDNTWSDTEKLETAKALKEVKTPQQAGAHYVVKINKSGEVAVTLE</sequence>
<dbReference type="Pfam" id="PF07963">
    <property type="entry name" value="N_methyl"/>
    <property type="match status" value="1"/>
</dbReference>
<evidence type="ECO:0000313" key="3">
    <source>
        <dbReference type="Proteomes" id="UP001208567"/>
    </source>
</evidence>
<dbReference type="RefSeq" id="WP_264850687.1">
    <property type="nucleotide sequence ID" value="NZ_BRXR01000001.1"/>
</dbReference>
<dbReference type="Proteomes" id="UP001208567">
    <property type="component" value="Unassembled WGS sequence"/>
</dbReference>
<evidence type="ECO:0000313" key="2">
    <source>
        <dbReference type="EMBL" id="GLC31401.1"/>
    </source>
</evidence>
<comment type="caution">
    <text evidence="2">The sequence shown here is derived from an EMBL/GenBank/DDBJ whole genome shotgun (WGS) entry which is preliminary data.</text>
</comment>
<keyword evidence="1" id="KW-0472">Membrane</keyword>
<dbReference type="Gene3D" id="3.30.700.10">
    <property type="entry name" value="Glycoprotein, Type 4 Pilin"/>
    <property type="match status" value="1"/>
</dbReference>
<dbReference type="InterPro" id="IPR012902">
    <property type="entry name" value="N_methyl_site"/>
</dbReference>
<dbReference type="SUPFAM" id="SSF54523">
    <property type="entry name" value="Pili subunits"/>
    <property type="match status" value="1"/>
</dbReference>
<dbReference type="EMBL" id="BRXR01000001">
    <property type="protein sequence ID" value="GLC31401.1"/>
    <property type="molecule type" value="Genomic_DNA"/>
</dbReference>
<keyword evidence="1" id="KW-1133">Transmembrane helix</keyword>
<gene>
    <name evidence="2" type="ORF">bsdE14_28110</name>
</gene>
<accession>A0ABQ5N8E3</accession>
<feature type="transmembrane region" description="Helical" evidence="1">
    <location>
        <begin position="12"/>
        <end position="32"/>
    </location>
</feature>
<protein>
    <recommendedName>
        <fullName evidence="4">Prepilin-type N-terminal cleavage/methylation domain-containing protein</fullName>
    </recommendedName>
</protein>
<organism evidence="2 3">
    <name type="scientific">Clostridium omnivorum</name>
    <dbReference type="NCBI Taxonomy" id="1604902"/>
    <lineage>
        <taxon>Bacteria</taxon>
        <taxon>Bacillati</taxon>
        <taxon>Bacillota</taxon>
        <taxon>Clostridia</taxon>
        <taxon>Eubacteriales</taxon>
        <taxon>Clostridiaceae</taxon>
        <taxon>Clostridium</taxon>
    </lineage>
</organism>
<keyword evidence="1" id="KW-0812">Transmembrane</keyword>
<evidence type="ECO:0008006" key="4">
    <source>
        <dbReference type="Google" id="ProtNLM"/>
    </source>
</evidence>
<dbReference type="NCBIfam" id="TIGR02532">
    <property type="entry name" value="IV_pilin_GFxxxE"/>
    <property type="match status" value="1"/>
</dbReference>
<keyword evidence="3" id="KW-1185">Reference proteome</keyword>
<proteinExistence type="predicted"/>
<dbReference type="PROSITE" id="PS00409">
    <property type="entry name" value="PROKAR_NTER_METHYL"/>
    <property type="match status" value="1"/>
</dbReference>